<gene>
    <name evidence="2" type="ORF">nbrc107696_21850</name>
</gene>
<sequence>MSLYLVPDQARITDPTPYESRLAKAIEEVFGDGGHTLEALVEGLNDIGIVGPDGTPWSQESFQVEIARLANSGNGGR</sequence>
<dbReference type="AlphaFoldDB" id="A0A7I9V8W5"/>
<evidence type="ECO:0000313" key="2">
    <source>
        <dbReference type="EMBL" id="GEE01739.1"/>
    </source>
</evidence>
<dbReference type="InterPro" id="IPR046789">
    <property type="entry name" value="HTH_62"/>
</dbReference>
<proteinExistence type="predicted"/>
<accession>A0A7I9V8W5</accession>
<protein>
    <recommendedName>
        <fullName evidence="1">Recombinase-like domain-containing protein</fullName>
    </recommendedName>
</protein>
<name>A0A7I9V8W5_9ACTN</name>
<reference evidence="3" key="1">
    <citation type="submission" date="2019-06" db="EMBL/GenBank/DDBJ databases">
        <title>Gordonia isolated from sludge of a wastewater treatment plant.</title>
        <authorList>
            <person name="Tamura T."/>
            <person name="Aoyama K."/>
            <person name="Kang Y."/>
            <person name="Saito S."/>
            <person name="Akiyama N."/>
            <person name="Yazawa K."/>
            <person name="Gonoi T."/>
            <person name="Mikami Y."/>
        </authorList>
    </citation>
    <scope>NUCLEOTIDE SEQUENCE [LARGE SCALE GENOMIC DNA]</scope>
    <source>
        <strain evidence="3">NBRC 107696</strain>
    </source>
</reference>
<dbReference type="Pfam" id="PF20552">
    <property type="entry name" value="HTH_62"/>
    <property type="match status" value="1"/>
</dbReference>
<dbReference type="OrthoDB" id="6909982at2"/>
<comment type="caution">
    <text evidence="2">The sequence shown here is derived from an EMBL/GenBank/DDBJ whole genome shotgun (WGS) entry which is preliminary data.</text>
</comment>
<evidence type="ECO:0000259" key="1">
    <source>
        <dbReference type="Pfam" id="PF20552"/>
    </source>
</evidence>
<evidence type="ECO:0000313" key="3">
    <source>
        <dbReference type="Proteomes" id="UP000444960"/>
    </source>
</evidence>
<feature type="domain" description="Recombinase-like" evidence="1">
    <location>
        <begin position="3"/>
        <end position="71"/>
    </location>
</feature>
<dbReference type="RefSeq" id="WP_161895493.1">
    <property type="nucleotide sequence ID" value="NZ_BJOV01000003.1"/>
</dbReference>
<dbReference type="Proteomes" id="UP000444960">
    <property type="component" value="Unassembled WGS sequence"/>
</dbReference>
<keyword evidence="3" id="KW-1185">Reference proteome</keyword>
<organism evidence="2 3">
    <name type="scientific">Gordonia spumicola</name>
    <dbReference type="NCBI Taxonomy" id="589161"/>
    <lineage>
        <taxon>Bacteria</taxon>
        <taxon>Bacillati</taxon>
        <taxon>Actinomycetota</taxon>
        <taxon>Actinomycetes</taxon>
        <taxon>Mycobacteriales</taxon>
        <taxon>Gordoniaceae</taxon>
        <taxon>Gordonia</taxon>
    </lineage>
</organism>
<dbReference type="EMBL" id="BJOV01000003">
    <property type="protein sequence ID" value="GEE01739.1"/>
    <property type="molecule type" value="Genomic_DNA"/>
</dbReference>